<dbReference type="PANTHER" id="PTHR30246:SF1">
    <property type="entry name" value="2-DEHYDRO-3-DEOXY-6-PHOSPHOGALACTONATE ALDOLASE-RELATED"/>
    <property type="match status" value="1"/>
</dbReference>
<protein>
    <submittedName>
        <fullName evidence="6">2-dehydro-3-deoxyphosphogluconate aldolase</fullName>
    </submittedName>
</protein>
<dbReference type="InterPro" id="IPR013785">
    <property type="entry name" value="Aldolase_TIM"/>
</dbReference>
<dbReference type="GeneID" id="97555394"/>
<name>A0A163DKH9_9BACL</name>
<dbReference type="SUPFAM" id="SSF51569">
    <property type="entry name" value="Aldolase"/>
    <property type="match status" value="1"/>
</dbReference>
<dbReference type="PANTHER" id="PTHR30246">
    <property type="entry name" value="2-KETO-3-DEOXY-6-PHOSPHOGLUCONATE ALDOLASE"/>
    <property type="match status" value="1"/>
</dbReference>
<dbReference type="OrthoDB" id="9802667at2"/>
<dbReference type="CDD" id="cd00452">
    <property type="entry name" value="KDPG_aldolase"/>
    <property type="match status" value="1"/>
</dbReference>
<dbReference type="InterPro" id="IPR000887">
    <property type="entry name" value="Aldlse_KDPG_KHG"/>
</dbReference>
<evidence type="ECO:0000256" key="5">
    <source>
        <dbReference type="ARBA" id="ARBA00023277"/>
    </source>
</evidence>
<dbReference type="EMBL" id="LWMH01000003">
    <property type="protein sequence ID" value="KZS43289.1"/>
    <property type="molecule type" value="Genomic_DNA"/>
</dbReference>
<organism evidence="6 7">
    <name type="scientific">Paenibacillus glucanolyticus</name>
    <dbReference type="NCBI Taxonomy" id="59843"/>
    <lineage>
        <taxon>Bacteria</taxon>
        <taxon>Bacillati</taxon>
        <taxon>Bacillota</taxon>
        <taxon>Bacilli</taxon>
        <taxon>Bacillales</taxon>
        <taxon>Paenibacillaceae</taxon>
        <taxon>Paenibacillus</taxon>
    </lineage>
</organism>
<accession>A0A163DKH9</accession>
<gene>
    <name evidence="6" type="ORF">AWU65_01325</name>
</gene>
<evidence type="ECO:0000256" key="3">
    <source>
        <dbReference type="ARBA" id="ARBA00011233"/>
    </source>
</evidence>
<comment type="subunit">
    <text evidence="3">Homotrimer.</text>
</comment>
<evidence type="ECO:0000313" key="7">
    <source>
        <dbReference type="Proteomes" id="UP000076796"/>
    </source>
</evidence>
<dbReference type="Gene3D" id="3.20.20.70">
    <property type="entry name" value="Aldolase class I"/>
    <property type="match status" value="1"/>
</dbReference>
<dbReference type="GO" id="GO:0016829">
    <property type="term" value="F:lyase activity"/>
    <property type="evidence" value="ECO:0007669"/>
    <property type="project" value="UniProtKB-KW"/>
</dbReference>
<keyword evidence="5" id="KW-0119">Carbohydrate metabolism</keyword>
<dbReference type="Pfam" id="PF01081">
    <property type="entry name" value="Aldolase"/>
    <property type="match status" value="1"/>
</dbReference>
<reference evidence="6" key="1">
    <citation type="journal article" date="2016" name="Genome Announc.">
        <title>Draft genomes of two strains of Paenibacillus glucanolyticus with capability to degrade lignocellulose.</title>
        <authorList>
            <person name="Mathews S.L."/>
            <person name="Pawlak J."/>
            <person name="Grunden A.M."/>
        </authorList>
    </citation>
    <scope>NUCLEOTIDE SEQUENCE [LARGE SCALE GENOMIC DNA]</scope>
    <source>
        <strain evidence="6">SLM1</strain>
    </source>
</reference>
<evidence type="ECO:0000313" key="6">
    <source>
        <dbReference type="EMBL" id="KZS43289.1"/>
    </source>
</evidence>
<comment type="caution">
    <text evidence="6">The sequence shown here is derived from an EMBL/GenBank/DDBJ whole genome shotgun (WGS) entry which is preliminary data.</text>
</comment>
<proteinExistence type="inferred from homology"/>
<dbReference type="AlphaFoldDB" id="A0A163DKH9"/>
<sequence>MTVLEQLNKEKIMAMIRGVHPDAADRTVEALAQGGIRFIEVTTNTEGVYALIERWRKTYDRDLIVGAGTVLDVEMAKQAIASGAQFMVSPNLDEEVIAYGAIHHIDVYPGVMTPTEIVRAIKFGAKAVKVFPTGSLGGASYLKEIRGPLNNIPMIASGSVGLNNIREILHAGAFAVGMGGSLVKRDWIESGNFSAIQRLAKELVHVVAEERATH</sequence>
<dbReference type="Proteomes" id="UP000076796">
    <property type="component" value="Unassembled WGS sequence"/>
</dbReference>
<evidence type="ECO:0000256" key="2">
    <source>
        <dbReference type="ARBA" id="ARBA00006906"/>
    </source>
</evidence>
<comment type="similarity">
    <text evidence="2">Belongs to the KHG/KDPG aldolase family.</text>
</comment>
<keyword evidence="4" id="KW-0456">Lyase</keyword>
<comment type="pathway">
    <text evidence="1">Carbohydrate acid metabolism.</text>
</comment>
<dbReference type="NCBIfam" id="TIGR01182">
    <property type="entry name" value="eda"/>
    <property type="match status" value="1"/>
</dbReference>
<dbReference type="RefSeq" id="WP_036637749.1">
    <property type="nucleotide sequence ID" value="NZ_CP028366.1"/>
</dbReference>
<evidence type="ECO:0000256" key="4">
    <source>
        <dbReference type="ARBA" id="ARBA00023239"/>
    </source>
</evidence>
<keyword evidence="7" id="KW-1185">Reference proteome</keyword>
<evidence type="ECO:0000256" key="1">
    <source>
        <dbReference type="ARBA" id="ARBA00004761"/>
    </source>
</evidence>